<keyword evidence="2" id="KW-1185">Reference proteome</keyword>
<comment type="caution">
    <text evidence="1">The sequence shown here is derived from an EMBL/GenBank/DDBJ whole genome shotgun (WGS) entry which is preliminary data.</text>
</comment>
<organism evidence="1 2">
    <name type="scientific">Rhizobium daejeonense</name>
    <dbReference type="NCBI Taxonomy" id="240521"/>
    <lineage>
        <taxon>Bacteria</taxon>
        <taxon>Pseudomonadati</taxon>
        <taxon>Pseudomonadota</taxon>
        <taxon>Alphaproteobacteria</taxon>
        <taxon>Hyphomicrobiales</taxon>
        <taxon>Rhizobiaceae</taxon>
        <taxon>Rhizobium/Agrobacterium group</taxon>
        <taxon>Rhizobium</taxon>
    </lineage>
</organism>
<dbReference type="EMBL" id="JAAKZH010000003">
    <property type="protein sequence ID" value="NGO64109.1"/>
    <property type="molecule type" value="Genomic_DNA"/>
</dbReference>
<proteinExistence type="predicted"/>
<dbReference type="InterPro" id="IPR019285">
    <property type="entry name" value="DUF2336"/>
</dbReference>
<dbReference type="PIRSF" id="PIRSF035865">
    <property type="entry name" value="UCP035865"/>
    <property type="match status" value="1"/>
</dbReference>
<reference evidence="1 2" key="1">
    <citation type="submission" date="2020-02" db="EMBL/GenBank/DDBJ databases">
        <title>Genome sequence of the type strain CCBAU10050 of Rhizobium daejeonense.</title>
        <authorList>
            <person name="Gao J."/>
            <person name="Sun J."/>
        </authorList>
    </citation>
    <scope>NUCLEOTIDE SEQUENCE [LARGE SCALE GENOMIC DNA]</scope>
    <source>
        <strain evidence="1 2">CCBAU10050</strain>
    </source>
</reference>
<dbReference type="RefSeq" id="WP_163905420.1">
    <property type="nucleotide sequence ID" value="NZ_CP048427.1"/>
</dbReference>
<sequence>MIVAAFLRWVETAKAGDRARAANALARAYLRSNMSAQERQAAQMAMTCLLDDPSPRVRLALVEALAASNQAPRGLMVSLAEDQPEIAAVSILHSPVLGDMDLVDLAGRGNAETRALIAARPALSRVVAAALAEIGDAGEVCVLLENRSAGISPLTLRRIAERHGAEDEVRALLLARENLPAAVRQILVGRVAEALTGSNFVLAAIGARRMERLAREAGAAASIVIAGTATHEEMPSLVEQLRTEGRLTPAFLMHALCVGRTDFFASVVVALSGLEERRVRAILATGRFHSVRALLESVGLARDISPLFVDAIMLWRNAVLSSQATDVDNIAPRLMARYRDGAHRPAAAMELLEMVEKLAISEERRIARDYANGIAFAA</sequence>
<name>A0A6M1RYF7_9HYPH</name>
<evidence type="ECO:0000313" key="2">
    <source>
        <dbReference type="Proteomes" id="UP000477849"/>
    </source>
</evidence>
<protein>
    <submittedName>
        <fullName evidence="1">DUF2336 domain-containing protein</fullName>
    </submittedName>
</protein>
<evidence type="ECO:0000313" key="1">
    <source>
        <dbReference type="EMBL" id="NGO64109.1"/>
    </source>
</evidence>
<accession>A0A6M1RYF7</accession>
<dbReference type="Pfam" id="PF10098">
    <property type="entry name" value="DUF2336"/>
    <property type="match status" value="1"/>
</dbReference>
<gene>
    <name evidence="1" type="ORF">G6N76_10520</name>
</gene>
<dbReference type="InterPro" id="IPR014598">
    <property type="entry name" value="UCP035865"/>
</dbReference>
<dbReference type="Proteomes" id="UP000477849">
    <property type="component" value="Unassembled WGS sequence"/>
</dbReference>
<dbReference type="AlphaFoldDB" id="A0A6M1RYF7"/>